<reference evidence="5" key="1">
    <citation type="submission" date="2021-01" db="EMBL/GenBank/DDBJ databases">
        <title>Caligus Genome Assembly.</title>
        <authorList>
            <person name="Gallardo-Escarate C."/>
        </authorList>
    </citation>
    <scope>NUCLEOTIDE SEQUENCE [LARGE SCALE GENOMIC DNA]</scope>
</reference>
<dbReference type="PANTHER" id="PTHR15635">
    <property type="entry name" value="COILED-COIL DOMAIN CONTAINING PROTEIN 9"/>
    <property type="match status" value="1"/>
</dbReference>
<feature type="compositionally biased region" description="Basic and acidic residues" evidence="3">
    <location>
        <begin position="23"/>
        <end position="42"/>
    </location>
</feature>
<keyword evidence="5" id="KW-1185">Reference proteome</keyword>
<evidence type="ECO:0000313" key="5">
    <source>
        <dbReference type="Proteomes" id="UP000595437"/>
    </source>
</evidence>
<sequence>MSKAEKEAALNAKIAAIRAKNEALKRRHEEVQADKKEAEKIETSVTASPSIHADS</sequence>
<gene>
    <name evidence="4" type="ORF">FKW44_014855</name>
</gene>
<feature type="region of interest" description="Disordered" evidence="3">
    <location>
        <begin position="23"/>
        <end position="55"/>
    </location>
</feature>
<accession>A0A7T8GZL2</accession>
<evidence type="ECO:0000256" key="2">
    <source>
        <dbReference type="ARBA" id="ARBA00023054"/>
    </source>
</evidence>
<evidence type="ECO:0000256" key="1">
    <source>
        <dbReference type="ARBA" id="ARBA00022553"/>
    </source>
</evidence>
<organism evidence="4 5">
    <name type="scientific">Caligus rogercresseyi</name>
    <name type="common">Sea louse</name>
    <dbReference type="NCBI Taxonomy" id="217165"/>
    <lineage>
        <taxon>Eukaryota</taxon>
        <taxon>Metazoa</taxon>
        <taxon>Ecdysozoa</taxon>
        <taxon>Arthropoda</taxon>
        <taxon>Crustacea</taxon>
        <taxon>Multicrustacea</taxon>
        <taxon>Hexanauplia</taxon>
        <taxon>Copepoda</taxon>
        <taxon>Siphonostomatoida</taxon>
        <taxon>Caligidae</taxon>
        <taxon>Caligus</taxon>
    </lineage>
</organism>
<keyword evidence="2" id="KW-0175">Coiled coil</keyword>
<keyword evidence="1" id="KW-0597">Phosphoprotein</keyword>
<dbReference type="Proteomes" id="UP000595437">
    <property type="component" value="Chromosome 10"/>
</dbReference>
<name>A0A7T8GZL2_CALRO</name>
<proteinExistence type="predicted"/>
<dbReference type="AlphaFoldDB" id="A0A7T8GZL2"/>
<evidence type="ECO:0000256" key="3">
    <source>
        <dbReference type="SAM" id="MobiDB-lite"/>
    </source>
</evidence>
<evidence type="ECO:0000313" key="4">
    <source>
        <dbReference type="EMBL" id="QQP40713.1"/>
    </source>
</evidence>
<dbReference type="PANTHER" id="PTHR15635:SF12">
    <property type="entry name" value="HABP4_PAI-RBP1 DOMAIN-CONTAINING PROTEIN"/>
    <property type="match status" value="1"/>
</dbReference>
<dbReference type="InterPro" id="IPR029336">
    <property type="entry name" value="DUF4594"/>
</dbReference>
<dbReference type="EMBL" id="CP045899">
    <property type="protein sequence ID" value="QQP40713.1"/>
    <property type="molecule type" value="Genomic_DNA"/>
</dbReference>
<protein>
    <submittedName>
        <fullName evidence="4">Uncharacterized protein</fullName>
    </submittedName>
</protein>